<feature type="transmembrane region" description="Helical" evidence="5">
    <location>
        <begin position="353"/>
        <end position="371"/>
    </location>
</feature>
<sequence length="398" mass="41837">MDLLLKIGILLFAGVIGGRVAKHFKLPNVTGYLVAGLFIGVSFLGIITEQDMPSFSIVNEVALAAIAFSIGSEFLLKDMLKVGKSILIITLAEAIGAVILVFLVTYYVFNQSFPFSIVIASMSAATAPAATMMVIKQYKAHGPLTRTILPVVAIDDAVGIMLFGLAMSLAKISIGSTSHSFLQMISAPIIEIFGSLLLGFLLGVVLTFLANKSKSKEELLSIILAVIAVSTGLANLLKLSPLLTCMMLGATLVNLMHNSNRVFTLITDFTPPIYLMFFTLAGADLNLSVLAQVGALGVGYIIARAIGKMLGAFLGAKSVNADDAVVKYLGLSLLPQGGVSIGLSIIVRQELPQFAAAITTVILFSVLVYEISGPILAKIAIEKAGEVNGLKKVAGQAC</sequence>
<name>A0ABS6ELZ1_9CLOT</name>
<protein>
    <submittedName>
        <fullName evidence="7">Cation:proton antiporter</fullName>
    </submittedName>
</protein>
<feature type="transmembrane region" description="Helical" evidence="5">
    <location>
        <begin position="222"/>
        <end position="253"/>
    </location>
</feature>
<keyword evidence="4 5" id="KW-0472">Membrane</keyword>
<evidence type="ECO:0000256" key="2">
    <source>
        <dbReference type="ARBA" id="ARBA00022692"/>
    </source>
</evidence>
<comment type="subcellular location">
    <subcellularLocation>
        <location evidence="1">Membrane</location>
        <topology evidence="1">Multi-pass membrane protein</topology>
    </subcellularLocation>
</comment>
<dbReference type="Pfam" id="PF00999">
    <property type="entry name" value="Na_H_Exchanger"/>
    <property type="match status" value="1"/>
</dbReference>
<evidence type="ECO:0000256" key="5">
    <source>
        <dbReference type="SAM" id="Phobius"/>
    </source>
</evidence>
<feature type="transmembrane region" description="Helical" evidence="5">
    <location>
        <begin position="115"/>
        <end position="135"/>
    </location>
</feature>
<gene>
    <name evidence="7" type="ORF">KQI86_15280</name>
</gene>
<feature type="domain" description="Cation/H+ exchanger transmembrane" evidence="6">
    <location>
        <begin position="11"/>
        <end position="372"/>
    </location>
</feature>
<reference evidence="7 8" key="1">
    <citation type="submission" date="2021-06" db="EMBL/GenBank/DDBJ databases">
        <authorList>
            <person name="Sun Q."/>
            <person name="Li D."/>
        </authorList>
    </citation>
    <scope>NUCLEOTIDE SEQUENCE [LARGE SCALE GENOMIC DNA]</scope>
    <source>
        <strain evidence="7 8">MSJ-11</strain>
    </source>
</reference>
<evidence type="ECO:0000259" key="6">
    <source>
        <dbReference type="Pfam" id="PF00999"/>
    </source>
</evidence>
<feature type="transmembrane region" description="Helical" evidence="5">
    <location>
        <begin position="54"/>
        <end position="76"/>
    </location>
</feature>
<evidence type="ECO:0000313" key="7">
    <source>
        <dbReference type="EMBL" id="MBU5485681.1"/>
    </source>
</evidence>
<keyword evidence="2 5" id="KW-0812">Transmembrane</keyword>
<organism evidence="7 8">
    <name type="scientific">Clostridium mobile</name>
    <dbReference type="NCBI Taxonomy" id="2841512"/>
    <lineage>
        <taxon>Bacteria</taxon>
        <taxon>Bacillati</taxon>
        <taxon>Bacillota</taxon>
        <taxon>Clostridia</taxon>
        <taxon>Eubacteriales</taxon>
        <taxon>Clostridiaceae</taxon>
        <taxon>Clostridium</taxon>
    </lineage>
</organism>
<dbReference type="EMBL" id="JAHLQF010000003">
    <property type="protein sequence ID" value="MBU5485681.1"/>
    <property type="molecule type" value="Genomic_DNA"/>
</dbReference>
<feature type="transmembrane region" description="Helical" evidence="5">
    <location>
        <begin position="147"/>
        <end position="169"/>
    </location>
</feature>
<evidence type="ECO:0000313" key="8">
    <source>
        <dbReference type="Proteomes" id="UP000726170"/>
    </source>
</evidence>
<dbReference type="PANTHER" id="PTHR43021">
    <property type="entry name" value="NA(+)/H(+) ANTIPORTER-RELATED"/>
    <property type="match status" value="1"/>
</dbReference>
<feature type="transmembrane region" description="Helical" evidence="5">
    <location>
        <begin position="88"/>
        <end position="109"/>
    </location>
</feature>
<keyword evidence="3 5" id="KW-1133">Transmembrane helix</keyword>
<feature type="transmembrane region" description="Helical" evidence="5">
    <location>
        <begin position="189"/>
        <end position="210"/>
    </location>
</feature>
<feature type="transmembrane region" description="Helical" evidence="5">
    <location>
        <begin position="29"/>
        <end position="48"/>
    </location>
</feature>
<accession>A0ABS6ELZ1</accession>
<keyword evidence="8" id="KW-1185">Reference proteome</keyword>
<feature type="transmembrane region" description="Helical" evidence="5">
    <location>
        <begin position="324"/>
        <end position="347"/>
    </location>
</feature>
<dbReference type="RefSeq" id="WP_216440207.1">
    <property type="nucleotide sequence ID" value="NZ_JAHLQF010000003.1"/>
</dbReference>
<evidence type="ECO:0000256" key="4">
    <source>
        <dbReference type="ARBA" id="ARBA00023136"/>
    </source>
</evidence>
<dbReference type="PANTHER" id="PTHR43021:SF2">
    <property type="entry name" value="CATION_H+ EXCHANGER DOMAIN-CONTAINING PROTEIN"/>
    <property type="match status" value="1"/>
</dbReference>
<dbReference type="Proteomes" id="UP000726170">
    <property type="component" value="Unassembled WGS sequence"/>
</dbReference>
<proteinExistence type="predicted"/>
<evidence type="ECO:0000256" key="1">
    <source>
        <dbReference type="ARBA" id="ARBA00004141"/>
    </source>
</evidence>
<evidence type="ECO:0000256" key="3">
    <source>
        <dbReference type="ARBA" id="ARBA00022989"/>
    </source>
</evidence>
<dbReference type="InterPro" id="IPR006153">
    <property type="entry name" value="Cation/H_exchanger_TM"/>
</dbReference>
<comment type="caution">
    <text evidence="7">The sequence shown here is derived from an EMBL/GenBank/DDBJ whole genome shotgun (WGS) entry which is preliminary data.</text>
</comment>